<organism evidence="1">
    <name type="scientific">marine sediment metagenome</name>
    <dbReference type="NCBI Taxonomy" id="412755"/>
    <lineage>
        <taxon>unclassified sequences</taxon>
        <taxon>metagenomes</taxon>
        <taxon>ecological metagenomes</taxon>
    </lineage>
</organism>
<comment type="caution">
    <text evidence="1">The sequence shown here is derived from an EMBL/GenBank/DDBJ whole genome shotgun (WGS) entry which is preliminary data.</text>
</comment>
<reference evidence="1" key="1">
    <citation type="journal article" date="2015" name="Nature">
        <title>Complex archaea that bridge the gap between prokaryotes and eukaryotes.</title>
        <authorList>
            <person name="Spang A."/>
            <person name="Saw J.H."/>
            <person name="Jorgensen S.L."/>
            <person name="Zaremba-Niedzwiedzka K."/>
            <person name="Martijn J."/>
            <person name="Lind A.E."/>
            <person name="van Eijk R."/>
            <person name="Schleper C."/>
            <person name="Guy L."/>
            <person name="Ettema T.J."/>
        </authorList>
    </citation>
    <scope>NUCLEOTIDE SEQUENCE</scope>
</reference>
<name>A0A0F9W7L5_9ZZZZ</name>
<dbReference type="AlphaFoldDB" id="A0A0F9W7L5"/>
<accession>A0A0F9W7L5</accession>
<sequence length="614" mass="66683">MQRLIDGRFADALASIVSTRITFMEEGKEVVMPNVVDYPHSVQEGLNNLQKPRGMPGRKSGITLVESAEELARLSSNKLAILVGYHEGSTKGGGNFIYQPEGSGLRIGEWLLQPGQTVTPYHFGALESGLDDDSGDALQQFFNFCATPEARDYPIYAGGSFGTSIPLMAEGLRYVYGFDLAIQGLESMDDVLTVKDCRGSTWMGKINIRVSKENSLSRRTGVNGVRIDNSRGARLCDFSVSAGSGWAVYFGAGNNNMSTVGNISAVDMGASTRSNQQHKVTANGYSNFERNTLWQSTTIALTADSVIPSDAHQVERAFWISAAGEPYKIRSFNRDNHTITVYPMVPDAEQVLGENQLVYGGGVCCYSGGHTAKGRVGHVYPMRSGIGLWLTGQSSANVDGYTGQFNGIDIAMGANPENAFGGSFIGSVYFEASRVADLVFVNQVSSFSYGSIFGSCASLNTDKWWSLGYKRSNTPPRLGGKQLFPIAFMNNGELWTPGGGREMNYDSARYVANSSSPVSYHAQPSRNTTEIHLTANSQGERFRGVTPIVFHLYGQRGSNGSYHQSIPVTCEEGYTINGKPSPLTLQNRDAPITLYALLENGNNWIVTLTEHQTL</sequence>
<proteinExistence type="predicted"/>
<dbReference type="EMBL" id="LAZR01000212">
    <property type="protein sequence ID" value="KKN81676.1"/>
    <property type="molecule type" value="Genomic_DNA"/>
</dbReference>
<protein>
    <submittedName>
        <fullName evidence="1">Uncharacterized protein</fullName>
    </submittedName>
</protein>
<evidence type="ECO:0000313" key="1">
    <source>
        <dbReference type="EMBL" id="KKN81676.1"/>
    </source>
</evidence>
<gene>
    <name evidence="1" type="ORF">LCGC14_0317530</name>
</gene>